<sequence length="327" mass="35512">MTQPDARMHWMDFLRGVAVLLVVVLHAAQHGGATVLWWDEANRYLAPFRMPLLMFLSGLLLTRSLAKPLPLYLWGKIAAVGWPLLVWLSLYGLLIRGGLGLPEDIVDYLATGDYLWFLMALLICYAVGAGFRPLVVSDPRTGGWAFLALSAVMMFTMLISGPIAGLAGNTLWYGSFFFLGAWATARLHRWTAAPWWAGTLLLALLLGISALGANGANAELRTPAMAGVAVAGIAVVIWLAPRIPRSGAFRLISWTGRHSIVVYVAHFPVVIFLRDTVLSQGELSAGVHVAVITVLALALTMLILAARPWTPWLYVAPGSAHIAARLR</sequence>
<evidence type="ECO:0000256" key="2">
    <source>
        <dbReference type="ARBA" id="ARBA00007400"/>
    </source>
</evidence>
<feature type="transmembrane region" description="Helical" evidence="7">
    <location>
        <begin position="73"/>
        <end position="94"/>
    </location>
</feature>
<evidence type="ECO:0000313" key="9">
    <source>
        <dbReference type="EMBL" id="TLP75360.1"/>
    </source>
</evidence>
<feature type="transmembrane region" description="Helical" evidence="7">
    <location>
        <begin position="114"/>
        <end position="131"/>
    </location>
</feature>
<evidence type="ECO:0000256" key="1">
    <source>
        <dbReference type="ARBA" id="ARBA00004651"/>
    </source>
</evidence>
<dbReference type="InterPro" id="IPR002656">
    <property type="entry name" value="Acyl_transf_3_dom"/>
</dbReference>
<evidence type="ECO:0000256" key="6">
    <source>
        <dbReference type="ARBA" id="ARBA00023136"/>
    </source>
</evidence>
<protein>
    <submittedName>
        <fullName evidence="9">Acyltransferase</fullName>
    </submittedName>
</protein>
<dbReference type="PANTHER" id="PTHR40074:SF2">
    <property type="entry name" value="O-ACETYLTRANSFERASE WECH"/>
    <property type="match status" value="1"/>
</dbReference>
<keyword evidence="4 7" id="KW-0812">Transmembrane</keyword>
<dbReference type="GO" id="GO:0016413">
    <property type="term" value="F:O-acetyltransferase activity"/>
    <property type="evidence" value="ECO:0007669"/>
    <property type="project" value="TreeGrafter"/>
</dbReference>
<feature type="transmembrane region" description="Helical" evidence="7">
    <location>
        <begin position="195"/>
        <end position="216"/>
    </location>
</feature>
<evidence type="ECO:0000256" key="3">
    <source>
        <dbReference type="ARBA" id="ARBA00022475"/>
    </source>
</evidence>
<dbReference type="AlphaFoldDB" id="A0A5R9AA18"/>
<name>A0A5R9AA18_9MICC</name>
<keyword evidence="9" id="KW-0808">Transferase</keyword>
<feature type="transmembrane region" description="Helical" evidence="7">
    <location>
        <begin position="44"/>
        <end position="61"/>
    </location>
</feature>
<keyword evidence="9" id="KW-0012">Acyltransferase</keyword>
<dbReference type="RefSeq" id="WP_138170443.1">
    <property type="nucleotide sequence ID" value="NZ_VAWA01000009.1"/>
</dbReference>
<evidence type="ECO:0000313" key="10">
    <source>
        <dbReference type="Proteomes" id="UP000306544"/>
    </source>
</evidence>
<comment type="similarity">
    <text evidence="2">Belongs to the acyltransferase 3 family.</text>
</comment>
<keyword evidence="6 7" id="KW-0472">Membrane</keyword>
<keyword evidence="3" id="KW-1003">Cell membrane</keyword>
<evidence type="ECO:0000256" key="7">
    <source>
        <dbReference type="SAM" id="Phobius"/>
    </source>
</evidence>
<feature type="transmembrane region" description="Helical" evidence="7">
    <location>
        <begin position="143"/>
        <end position="164"/>
    </location>
</feature>
<evidence type="ECO:0000256" key="4">
    <source>
        <dbReference type="ARBA" id="ARBA00022692"/>
    </source>
</evidence>
<dbReference type="PANTHER" id="PTHR40074">
    <property type="entry name" value="O-ACETYLTRANSFERASE WECH"/>
    <property type="match status" value="1"/>
</dbReference>
<evidence type="ECO:0000259" key="8">
    <source>
        <dbReference type="Pfam" id="PF01757"/>
    </source>
</evidence>
<keyword evidence="10" id="KW-1185">Reference proteome</keyword>
<evidence type="ECO:0000256" key="5">
    <source>
        <dbReference type="ARBA" id="ARBA00022989"/>
    </source>
</evidence>
<organism evidence="9 10">
    <name type="scientific">Nesterenkonia sphaerica</name>
    <dbReference type="NCBI Taxonomy" id="1804988"/>
    <lineage>
        <taxon>Bacteria</taxon>
        <taxon>Bacillati</taxon>
        <taxon>Actinomycetota</taxon>
        <taxon>Actinomycetes</taxon>
        <taxon>Micrococcales</taxon>
        <taxon>Micrococcaceae</taxon>
        <taxon>Nesterenkonia</taxon>
    </lineage>
</organism>
<feature type="transmembrane region" description="Helical" evidence="7">
    <location>
        <begin position="12"/>
        <end position="38"/>
    </location>
</feature>
<dbReference type="OrthoDB" id="3265718at2"/>
<feature type="transmembrane region" description="Helical" evidence="7">
    <location>
        <begin position="222"/>
        <end position="240"/>
    </location>
</feature>
<dbReference type="Proteomes" id="UP000306544">
    <property type="component" value="Unassembled WGS sequence"/>
</dbReference>
<dbReference type="Pfam" id="PF01757">
    <property type="entry name" value="Acyl_transf_3"/>
    <property type="match status" value="1"/>
</dbReference>
<comment type="caution">
    <text evidence="9">The sequence shown here is derived from an EMBL/GenBank/DDBJ whole genome shotgun (WGS) entry which is preliminary data.</text>
</comment>
<proteinExistence type="inferred from homology"/>
<dbReference type="GO" id="GO:0009246">
    <property type="term" value="P:enterobacterial common antigen biosynthetic process"/>
    <property type="evidence" value="ECO:0007669"/>
    <property type="project" value="TreeGrafter"/>
</dbReference>
<gene>
    <name evidence="9" type="ORF">FEF27_08595</name>
</gene>
<feature type="transmembrane region" description="Helical" evidence="7">
    <location>
        <begin position="252"/>
        <end position="273"/>
    </location>
</feature>
<accession>A0A5R9AA18</accession>
<dbReference type="GO" id="GO:0005886">
    <property type="term" value="C:plasma membrane"/>
    <property type="evidence" value="ECO:0007669"/>
    <property type="project" value="UniProtKB-SubCell"/>
</dbReference>
<comment type="subcellular location">
    <subcellularLocation>
        <location evidence="1">Cell membrane</location>
        <topology evidence="1">Multi-pass membrane protein</topology>
    </subcellularLocation>
</comment>
<reference evidence="9 10" key="1">
    <citation type="submission" date="2019-05" db="EMBL/GenBank/DDBJ databases">
        <title>Nesterenkonia sp. GY239, isolated from the Southern Atlantic Ocean.</title>
        <authorList>
            <person name="Zhang G."/>
        </authorList>
    </citation>
    <scope>NUCLEOTIDE SEQUENCE [LARGE SCALE GENOMIC DNA]</scope>
    <source>
        <strain evidence="9 10">GY239</strain>
    </source>
</reference>
<feature type="domain" description="Acyltransferase 3" evidence="8">
    <location>
        <begin position="9"/>
        <end position="303"/>
    </location>
</feature>
<dbReference type="EMBL" id="VAWA01000009">
    <property type="protein sequence ID" value="TLP75360.1"/>
    <property type="molecule type" value="Genomic_DNA"/>
</dbReference>
<feature type="transmembrane region" description="Helical" evidence="7">
    <location>
        <begin position="285"/>
        <end position="306"/>
    </location>
</feature>
<keyword evidence="5 7" id="KW-1133">Transmembrane helix</keyword>